<dbReference type="Gene3D" id="3.40.50.300">
    <property type="entry name" value="P-loop containing nucleotide triphosphate hydrolases"/>
    <property type="match status" value="1"/>
</dbReference>
<evidence type="ECO:0000313" key="1">
    <source>
        <dbReference type="EMBL" id="RAL70076.1"/>
    </source>
</evidence>
<proteinExistence type="predicted"/>
<comment type="caution">
    <text evidence="1">The sequence shown here is derived from an EMBL/GenBank/DDBJ whole genome shotgun (WGS) entry which is preliminary data.</text>
</comment>
<gene>
    <name evidence="1" type="ORF">C1G86_1607</name>
</gene>
<dbReference type="AlphaFoldDB" id="A0A328EQ28"/>
<name>A0A328EQ28_9CHLR</name>
<sequence length="81" mass="9109">MVGENGSGKSAVIDAIRQLLLEDEYGRSPMSDTDFNRPFDKPKEQAVSFRIRGQFDGLSPEQTVMFLPWTENGQAHFRFGG</sequence>
<protein>
    <submittedName>
        <fullName evidence="1">Uncharacterized protein</fullName>
    </submittedName>
</protein>
<dbReference type="SUPFAM" id="SSF52540">
    <property type="entry name" value="P-loop containing nucleoside triphosphate hydrolases"/>
    <property type="match status" value="1"/>
</dbReference>
<dbReference type="Proteomes" id="UP000248786">
    <property type="component" value="Unassembled WGS sequence"/>
</dbReference>
<dbReference type="InterPro" id="IPR027417">
    <property type="entry name" value="P-loop_NTPase"/>
</dbReference>
<dbReference type="EMBL" id="QGLD01000018">
    <property type="protein sequence ID" value="RAL70076.1"/>
    <property type="molecule type" value="Genomic_DNA"/>
</dbReference>
<reference evidence="1 2" key="1">
    <citation type="submission" date="2018-05" db="EMBL/GenBank/DDBJ databases">
        <title>Draft genome sequences of Dehalococcoides mccartyi strains RC and KS.</title>
        <authorList>
            <person name="Higgins S.A."/>
            <person name="Padilla-Crespo E."/>
            <person name="Loeffler F.E."/>
        </authorList>
    </citation>
    <scope>NUCLEOTIDE SEQUENCE [LARGE SCALE GENOMIC DNA]</scope>
    <source>
        <strain evidence="1 2">KS</strain>
    </source>
</reference>
<evidence type="ECO:0000313" key="2">
    <source>
        <dbReference type="Proteomes" id="UP000248786"/>
    </source>
</evidence>
<organism evidence="1 2">
    <name type="scientific">Dehalococcoides mccartyi</name>
    <dbReference type="NCBI Taxonomy" id="61435"/>
    <lineage>
        <taxon>Bacteria</taxon>
        <taxon>Bacillati</taxon>
        <taxon>Chloroflexota</taxon>
        <taxon>Dehalococcoidia</taxon>
        <taxon>Dehalococcoidales</taxon>
        <taxon>Dehalococcoidaceae</taxon>
        <taxon>Dehalococcoides</taxon>
    </lineage>
</organism>
<accession>A0A328EQ28</accession>